<dbReference type="OrthoDB" id="3197626at2759"/>
<gene>
    <name evidence="2" type="ORF">DFH94DRAFT_687736</name>
</gene>
<sequence>MVNFRDPAVVAKDNFALLKLWHVVDGIFLWEFITTLNFELSFIQGRRSYRWTIWIYSFSRMATLATVIANLILLNLGTPVSCTFSTPVIFASVSAYLALAAASLLLVIRVIAIWNRNKVVVVIATTIWSINGAFFIRGISQFHYASGGHCKALNVQDTKIAMIVSFLADVSLLIIMLVGLFRLDSHRNGASATGRILWNQCVIWLLLATVAGIVPTVFACLDLNEPLSTIFRIPWIIAMSIAATRMYRALNVALSSDIAHVPSHNGGGTITVSGIWGSPAVPVSLNGIKVDVDVHTSDNHFPTSQAIRHSLDSNMDNQPQDKPHELV</sequence>
<keyword evidence="1" id="KW-1133">Transmembrane helix</keyword>
<feature type="transmembrane region" description="Helical" evidence="1">
    <location>
        <begin position="119"/>
        <end position="140"/>
    </location>
</feature>
<dbReference type="AlphaFoldDB" id="A0A9P5TE07"/>
<keyword evidence="1" id="KW-0812">Transmembrane</keyword>
<evidence type="ECO:0000256" key="1">
    <source>
        <dbReference type="SAM" id="Phobius"/>
    </source>
</evidence>
<keyword evidence="3" id="KW-1185">Reference proteome</keyword>
<feature type="transmembrane region" description="Helical" evidence="1">
    <location>
        <begin position="20"/>
        <end position="41"/>
    </location>
</feature>
<reference evidence="2" key="2">
    <citation type="journal article" date="2020" name="Nat. Commun.">
        <title>Large-scale genome sequencing of mycorrhizal fungi provides insights into the early evolution of symbiotic traits.</title>
        <authorList>
            <person name="Miyauchi S."/>
            <person name="Kiss E."/>
            <person name="Kuo A."/>
            <person name="Drula E."/>
            <person name="Kohler A."/>
            <person name="Sanchez-Garcia M."/>
            <person name="Morin E."/>
            <person name="Andreopoulos B."/>
            <person name="Barry K.W."/>
            <person name="Bonito G."/>
            <person name="Buee M."/>
            <person name="Carver A."/>
            <person name="Chen C."/>
            <person name="Cichocki N."/>
            <person name="Clum A."/>
            <person name="Culley D."/>
            <person name="Crous P.W."/>
            <person name="Fauchery L."/>
            <person name="Girlanda M."/>
            <person name="Hayes R.D."/>
            <person name="Keri Z."/>
            <person name="LaButti K."/>
            <person name="Lipzen A."/>
            <person name="Lombard V."/>
            <person name="Magnuson J."/>
            <person name="Maillard F."/>
            <person name="Murat C."/>
            <person name="Nolan M."/>
            <person name="Ohm R.A."/>
            <person name="Pangilinan J."/>
            <person name="Pereira M.F."/>
            <person name="Perotto S."/>
            <person name="Peter M."/>
            <person name="Pfister S."/>
            <person name="Riley R."/>
            <person name="Sitrit Y."/>
            <person name="Stielow J.B."/>
            <person name="Szollosi G."/>
            <person name="Zifcakova L."/>
            <person name="Stursova M."/>
            <person name="Spatafora J.W."/>
            <person name="Tedersoo L."/>
            <person name="Vaario L.M."/>
            <person name="Yamada A."/>
            <person name="Yan M."/>
            <person name="Wang P."/>
            <person name="Xu J."/>
            <person name="Bruns T."/>
            <person name="Baldrian P."/>
            <person name="Vilgalys R."/>
            <person name="Dunand C."/>
            <person name="Henrissat B."/>
            <person name="Grigoriev I.V."/>
            <person name="Hibbett D."/>
            <person name="Nagy L.G."/>
            <person name="Martin F.M."/>
        </authorList>
    </citation>
    <scope>NUCLEOTIDE SEQUENCE</scope>
    <source>
        <strain evidence="2">Prilba</strain>
    </source>
</reference>
<feature type="transmembrane region" description="Helical" evidence="1">
    <location>
        <begin position="160"/>
        <end position="181"/>
    </location>
</feature>
<feature type="transmembrane region" description="Helical" evidence="1">
    <location>
        <begin position="53"/>
        <end position="76"/>
    </location>
</feature>
<dbReference type="EMBL" id="WHVB01000001">
    <property type="protein sequence ID" value="KAF8487265.1"/>
    <property type="molecule type" value="Genomic_DNA"/>
</dbReference>
<comment type="caution">
    <text evidence="2">The sequence shown here is derived from an EMBL/GenBank/DDBJ whole genome shotgun (WGS) entry which is preliminary data.</text>
</comment>
<organism evidence="2 3">
    <name type="scientific">Russula ochroleuca</name>
    <dbReference type="NCBI Taxonomy" id="152965"/>
    <lineage>
        <taxon>Eukaryota</taxon>
        <taxon>Fungi</taxon>
        <taxon>Dikarya</taxon>
        <taxon>Basidiomycota</taxon>
        <taxon>Agaricomycotina</taxon>
        <taxon>Agaricomycetes</taxon>
        <taxon>Russulales</taxon>
        <taxon>Russulaceae</taxon>
        <taxon>Russula</taxon>
    </lineage>
</organism>
<reference evidence="2" key="1">
    <citation type="submission" date="2019-10" db="EMBL/GenBank/DDBJ databases">
        <authorList>
            <consortium name="DOE Joint Genome Institute"/>
            <person name="Kuo A."/>
            <person name="Miyauchi S."/>
            <person name="Kiss E."/>
            <person name="Drula E."/>
            <person name="Kohler A."/>
            <person name="Sanchez-Garcia M."/>
            <person name="Andreopoulos B."/>
            <person name="Barry K.W."/>
            <person name="Bonito G."/>
            <person name="Buee M."/>
            <person name="Carver A."/>
            <person name="Chen C."/>
            <person name="Cichocki N."/>
            <person name="Clum A."/>
            <person name="Culley D."/>
            <person name="Crous P.W."/>
            <person name="Fauchery L."/>
            <person name="Girlanda M."/>
            <person name="Hayes R."/>
            <person name="Keri Z."/>
            <person name="LaButti K."/>
            <person name="Lipzen A."/>
            <person name="Lombard V."/>
            <person name="Magnuson J."/>
            <person name="Maillard F."/>
            <person name="Morin E."/>
            <person name="Murat C."/>
            <person name="Nolan M."/>
            <person name="Ohm R."/>
            <person name="Pangilinan J."/>
            <person name="Pereira M."/>
            <person name="Perotto S."/>
            <person name="Peter M."/>
            <person name="Riley R."/>
            <person name="Sitrit Y."/>
            <person name="Stielow B."/>
            <person name="Szollosi G."/>
            <person name="Zifcakova L."/>
            <person name="Stursova M."/>
            <person name="Spatafora J.W."/>
            <person name="Tedersoo L."/>
            <person name="Vaario L.-M."/>
            <person name="Yamada A."/>
            <person name="Yan M."/>
            <person name="Wang P."/>
            <person name="Xu J."/>
            <person name="Bruns T."/>
            <person name="Baldrian P."/>
            <person name="Vilgalys R."/>
            <person name="Henrissat B."/>
            <person name="Grigoriev I.V."/>
            <person name="Hibbett D."/>
            <person name="Nagy L.G."/>
            <person name="Martin F.M."/>
        </authorList>
    </citation>
    <scope>NUCLEOTIDE SEQUENCE</scope>
    <source>
        <strain evidence="2">Prilba</strain>
    </source>
</reference>
<evidence type="ECO:0000313" key="3">
    <source>
        <dbReference type="Proteomes" id="UP000759537"/>
    </source>
</evidence>
<keyword evidence="1" id="KW-0472">Membrane</keyword>
<name>A0A9P5TE07_9AGAM</name>
<evidence type="ECO:0000313" key="2">
    <source>
        <dbReference type="EMBL" id="KAF8487265.1"/>
    </source>
</evidence>
<dbReference type="Proteomes" id="UP000759537">
    <property type="component" value="Unassembled WGS sequence"/>
</dbReference>
<proteinExistence type="predicted"/>
<protein>
    <submittedName>
        <fullName evidence="2">Uncharacterized protein</fullName>
    </submittedName>
</protein>
<feature type="transmembrane region" description="Helical" evidence="1">
    <location>
        <begin position="202"/>
        <end position="224"/>
    </location>
</feature>
<feature type="transmembrane region" description="Helical" evidence="1">
    <location>
        <begin position="88"/>
        <end position="112"/>
    </location>
</feature>
<accession>A0A9P5TE07</accession>